<protein>
    <submittedName>
        <fullName evidence="2">Uncharacterized protein</fullName>
    </submittedName>
</protein>
<dbReference type="AlphaFoldDB" id="A0A8H3ISR6"/>
<name>A0A8H3ISR6_9LECA</name>
<accession>A0A8H3ISR6</accession>
<dbReference type="EMBL" id="CAJPDT010000042">
    <property type="protein sequence ID" value="CAF9926180.1"/>
    <property type="molecule type" value="Genomic_DNA"/>
</dbReference>
<organism evidence="2 3">
    <name type="scientific">Imshaugia aleurites</name>
    <dbReference type="NCBI Taxonomy" id="172621"/>
    <lineage>
        <taxon>Eukaryota</taxon>
        <taxon>Fungi</taxon>
        <taxon>Dikarya</taxon>
        <taxon>Ascomycota</taxon>
        <taxon>Pezizomycotina</taxon>
        <taxon>Lecanoromycetes</taxon>
        <taxon>OSLEUM clade</taxon>
        <taxon>Lecanoromycetidae</taxon>
        <taxon>Lecanorales</taxon>
        <taxon>Lecanorineae</taxon>
        <taxon>Parmeliaceae</taxon>
        <taxon>Imshaugia</taxon>
    </lineage>
</organism>
<evidence type="ECO:0000256" key="1">
    <source>
        <dbReference type="SAM" id="MobiDB-lite"/>
    </source>
</evidence>
<dbReference type="Proteomes" id="UP000664534">
    <property type="component" value="Unassembled WGS sequence"/>
</dbReference>
<evidence type="ECO:0000313" key="2">
    <source>
        <dbReference type="EMBL" id="CAF9926180.1"/>
    </source>
</evidence>
<sequence>MSVCVARRPAADKPESSNQKQNLVLDQVDETVSNDEKEETLKVSRVTMISEAIINYRNHHGLVSIVPYLIRLIAEPGFEGCIDDCRVFHTIFKDPKVDPIKVSERIWADYRPLVLTRLACGAMETMEEMGNTQTTKRKGAFPFFKLPGELRNKIYIDMLTPTINLKDLSGKTSDWFNPAIFCTSRQVYSESSSAIYQQQITVVVDPMAVACCRKGLHKLPEKSRFRRCWIDIDMSDPRLTEGRTINFAIYPRFFTGGVLHLLVEDLKRMKFLEELRLSCKRAVGLHDTYENMDCFRKLKGLKKVVIEGDFNEAYVAELRNEMNKPPIDWTTQQWRKTVPRSLCSHCSLPDGDYLQVEDEPKKPIVWSYM</sequence>
<comment type="caution">
    <text evidence="2">The sequence shown here is derived from an EMBL/GenBank/DDBJ whole genome shotgun (WGS) entry which is preliminary data.</text>
</comment>
<reference evidence="2" key="1">
    <citation type="submission" date="2021-03" db="EMBL/GenBank/DDBJ databases">
        <authorList>
            <person name="Tagirdzhanova G."/>
        </authorList>
    </citation>
    <scope>NUCLEOTIDE SEQUENCE</scope>
</reference>
<dbReference type="OrthoDB" id="2951834at2759"/>
<gene>
    <name evidence="2" type="ORF">IMSHALPRED_006886</name>
</gene>
<keyword evidence="3" id="KW-1185">Reference proteome</keyword>
<feature type="region of interest" description="Disordered" evidence="1">
    <location>
        <begin position="1"/>
        <end position="20"/>
    </location>
</feature>
<proteinExistence type="predicted"/>
<evidence type="ECO:0000313" key="3">
    <source>
        <dbReference type="Proteomes" id="UP000664534"/>
    </source>
</evidence>